<dbReference type="InterPro" id="IPR013216">
    <property type="entry name" value="Methyltransf_11"/>
</dbReference>
<organism evidence="4 5">
    <name type="scientific">Candidatus Xenolissoclinum pacificiensis L6</name>
    <dbReference type="NCBI Taxonomy" id="1401685"/>
    <lineage>
        <taxon>Bacteria</taxon>
        <taxon>Pseudomonadati</taxon>
        <taxon>Pseudomonadota</taxon>
        <taxon>Alphaproteobacteria</taxon>
        <taxon>Rickettsiales</taxon>
        <taxon>Anaplasmataceae</taxon>
        <taxon>Candidatus Xenolissoclinum</taxon>
    </lineage>
</organism>
<dbReference type="Pfam" id="PF08241">
    <property type="entry name" value="Methyltransf_11"/>
    <property type="match status" value="1"/>
</dbReference>
<dbReference type="GO" id="GO:0008757">
    <property type="term" value="F:S-adenosylmethionine-dependent methyltransferase activity"/>
    <property type="evidence" value="ECO:0007669"/>
    <property type="project" value="InterPro"/>
</dbReference>
<dbReference type="InterPro" id="IPR050602">
    <property type="entry name" value="Malonyl-ACP_OMT"/>
</dbReference>
<dbReference type="PANTHER" id="PTHR13090">
    <property type="entry name" value="ARGININE-HYDROXYLASE NDUFAF5, MITOCHONDRIAL"/>
    <property type="match status" value="1"/>
</dbReference>
<evidence type="ECO:0000256" key="1">
    <source>
        <dbReference type="ARBA" id="ARBA00022603"/>
    </source>
</evidence>
<evidence type="ECO:0000313" key="5">
    <source>
        <dbReference type="Proteomes" id="UP000018951"/>
    </source>
</evidence>
<dbReference type="Proteomes" id="UP000018951">
    <property type="component" value="Unassembled WGS sequence"/>
</dbReference>
<keyword evidence="5" id="KW-1185">Reference proteome</keyword>
<comment type="caution">
    <text evidence="4">The sequence shown here is derived from an EMBL/GenBank/DDBJ whole genome shotgun (WGS) entry which is preliminary data.</text>
</comment>
<evidence type="ECO:0000256" key="2">
    <source>
        <dbReference type="ARBA" id="ARBA00022679"/>
    </source>
</evidence>
<dbReference type="Gene3D" id="3.40.50.150">
    <property type="entry name" value="Vaccinia Virus protein VP39"/>
    <property type="match status" value="1"/>
</dbReference>
<dbReference type="STRING" id="1401685.P857_808"/>
<reference evidence="4 5" key="1">
    <citation type="journal article" date="2013" name="PLoS ONE">
        <title>Bacterial endosymbiosis in a chordate host: long-term co-evolution and conservation of secondary metabolism.</title>
        <authorList>
            <person name="Kwan J.C."/>
            <person name="Schmidt E.W."/>
        </authorList>
    </citation>
    <scope>NUCLEOTIDE SEQUENCE [LARGE SCALE GENOMIC DNA]</scope>
    <source>
        <strain evidence="5">L6</strain>
    </source>
</reference>
<evidence type="ECO:0000259" key="3">
    <source>
        <dbReference type="Pfam" id="PF08241"/>
    </source>
</evidence>
<dbReference type="InterPro" id="IPR029063">
    <property type="entry name" value="SAM-dependent_MTases_sf"/>
</dbReference>
<proteinExistence type="predicted"/>
<sequence length="232" mass="27038">MKAVKDRYQYTDDDISVLYHVYKLFLDYIPDDLSPLSILNIGAYGEAFRKAFAGLQPCSLVEVYFLDPESLGVIDKKFDIIVSAFTLEQTNDLAKVLFLSNKLLKKDGIFIGSMCTANNFKEFQETLLHHNCLPEEYMYKLPNIEQILKIIKHLSHSLVNVETIRLYDKTLFDILYKIKRLGLSNFYSGRTRRLQKDLLNKIVKYYDTQYADDGYVFCSLELYIIVFRSTIV</sequence>
<keyword evidence="2" id="KW-0808">Transferase</keyword>
<dbReference type="SUPFAM" id="SSF53335">
    <property type="entry name" value="S-adenosyl-L-methionine-dependent methyltransferases"/>
    <property type="match status" value="1"/>
</dbReference>
<dbReference type="AlphaFoldDB" id="W2V2H0"/>
<feature type="domain" description="Methyltransferase type 11" evidence="3">
    <location>
        <begin position="61"/>
        <end position="111"/>
    </location>
</feature>
<dbReference type="GO" id="GO:0032981">
    <property type="term" value="P:mitochondrial respiratory chain complex I assembly"/>
    <property type="evidence" value="ECO:0007669"/>
    <property type="project" value="TreeGrafter"/>
</dbReference>
<accession>W2V2H0</accession>
<protein>
    <recommendedName>
        <fullName evidence="3">Methyltransferase type 11 domain-containing protein</fullName>
    </recommendedName>
</protein>
<dbReference type="GO" id="GO:0032259">
    <property type="term" value="P:methylation"/>
    <property type="evidence" value="ECO:0007669"/>
    <property type="project" value="UniProtKB-KW"/>
</dbReference>
<dbReference type="EMBL" id="AXCJ01000001">
    <property type="protein sequence ID" value="ETO91638.1"/>
    <property type="molecule type" value="Genomic_DNA"/>
</dbReference>
<keyword evidence="1" id="KW-0489">Methyltransferase</keyword>
<name>W2V2H0_9RICK</name>
<evidence type="ECO:0000313" key="4">
    <source>
        <dbReference type="EMBL" id="ETO91638.1"/>
    </source>
</evidence>
<gene>
    <name evidence="4" type="ORF">P857_808</name>
</gene>
<dbReference type="PANTHER" id="PTHR13090:SF1">
    <property type="entry name" value="ARGININE-HYDROXYLASE NDUFAF5, MITOCHONDRIAL"/>
    <property type="match status" value="1"/>
</dbReference>